<comment type="caution">
    <text evidence="1">The sequence shown here is derived from an EMBL/GenBank/DDBJ whole genome shotgun (WGS) entry which is preliminary data.</text>
</comment>
<reference evidence="1 2" key="1">
    <citation type="submission" date="2017-06" db="EMBL/GenBank/DDBJ databases">
        <title>Ensifer strains isolated from leguminous trees and herbs display diverse denitrification phenotypes with some acting as strong N2O sinks.</title>
        <authorList>
            <person name="Woliy K."/>
            <person name="Mania D."/>
            <person name="Bakken L.R."/>
            <person name="Frostegard A."/>
        </authorList>
    </citation>
    <scope>NUCLEOTIDE SEQUENCE [LARGE SCALE GENOMIC DNA]</scope>
    <source>
        <strain evidence="1 2">AC50a</strain>
    </source>
</reference>
<dbReference type="RefSeq" id="WP_100674303.1">
    <property type="nucleotide sequence ID" value="NZ_NJGD01000019.1"/>
</dbReference>
<evidence type="ECO:0000313" key="2">
    <source>
        <dbReference type="Proteomes" id="UP000231987"/>
    </source>
</evidence>
<name>A0A2J0YVK5_RHIML</name>
<dbReference type="EMBL" id="NJGD01000019">
    <property type="protein sequence ID" value="PJR11569.1"/>
    <property type="molecule type" value="Genomic_DNA"/>
</dbReference>
<gene>
    <name evidence="1" type="ORF">CEJ86_27810</name>
</gene>
<sequence>MKYILRLAQSDAEFDGRPWASLSKSDKRRYLQRSTKGMLALGALQHRDGDEETFTTSAVNVMLLGDRIVDEILTNDSA</sequence>
<organism evidence="1 2">
    <name type="scientific">Rhizobium meliloti</name>
    <name type="common">Ensifer meliloti</name>
    <name type="synonym">Sinorhizobium meliloti</name>
    <dbReference type="NCBI Taxonomy" id="382"/>
    <lineage>
        <taxon>Bacteria</taxon>
        <taxon>Pseudomonadati</taxon>
        <taxon>Pseudomonadota</taxon>
        <taxon>Alphaproteobacteria</taxon>
        <taxon>Hyphomicrobiales</taxon>
        <taxon>Rhizobiaceae</taxon>
        <taxon>Sinorhizobium/Ensifer group</taxon>
        <taxon>Sinorhizobium</taxon>
    </lineage>
</organism>
<evidence type="ECO:0000313" key="1">
    <source>
        <dbReference type="EMBL" id="PJR11569.1"/>
    </source>
</evidence>
<accession>A0A2J0YVK5</accession>
<dbReference type="Proteomes" id="UP000231987">
    <property type="component" value="Unassembled WGS sequence"/>
</dbReference>
<dbReference type="AlphaFoldDB" id="A0A2J0YVK5"/>
<protein>
    <submittedName>
        <fullName evidence="1">Uncharacterized protein</fullName>
    </submittedName>
</protein>
<proteinExistence type="predicted"/>